<gene>
    <name evidence="1" type="ORF">F3Y22_tig00111587pilonHSYRG00063</name>
</gene>
<name>A0A6A2XL16_HIBSY</name>
<protein>
    <submittedName>
        <fullName evidence="1">Uncharacterized protein</fullName>
    </submittedName>
</protein>
<evidence type="ECO:0000313" key="2">
    <source>
        <dbReference type="Proteomes" id="UP000436088"/>
    </source>
</evidence>
<organism evidence="1 2">
    <name type="scientific">Hibiscus syriacus</name>
    <name type="common">Rose of Sharon</name>
    <dbReference type="NCBI Taxonomy" id="106335"/>
    <lineage>
        <taxon>Eukaryota</taxon>
        <taxon>Viridiplantae</taxon>
        <taxon>Streptophyta</taxon>
        <taxon>Embryophyta</taxon>
        <taxon>Tracheophyta</taxon>
        <taxon>Spermatophyta</taxon>
        <taxon>Magnoliopsida</taxon>
        <taxon>eudicotyledons</taxon>
        <taxon>Gunneridae</taxon>
        <taxon>Pentapetalae</taxon>
        <taxon>rosids</taxon>
        <taxon>malvids</taxon>
        <taxon>Malvales</taxon>
        <taxon>Malvaceae</taxon>
        <taxon>Malvoideae</taxon>
        <taxon>Hibiscus</taxon>
    </lineage>
</organism>
<dbReference type="Proteomes" id="UP000436088">
    <property type="component" value="Unassembled WGS sequence"/>
</dbReference>
<reference evidence="1" key="1">
    <citation type="submission" date="2019-09" db="EMBL/GenBank/DDBJ databases">
        <title>Draft genome information of white flower Hibiscus syriacus.</title>
        <authorList>
            <person name="Kim Y.-M."/>
        </authorList>
    </citation>
    <scope>NUCLEOTIDE SEQUENCE [LARGE SCALE GENOMIC DNA]</scope>
    <source>
        <strain evidence="1">YM2019G1</strain>
    </source>
</reference>
<accession>A0A6A2XL16</accession>
<dbReference type="AlphaFoldDB" id="A0A6A2XL16"/>
<evidence type="ECO:0000313" key="1">
    <source>
        <dbReference type="EMBL" id="KAE8676503.1"/>
    </source>
</evidence>
<sequence length="200" mass="22082">MTEIATWRRPSEEAKKHPLRHITKISISKIKSSSTNHLLLNSSRAPHCRIAASQSIIRSTQSRRSRGRAACISRGEVEAGTGNEATEFGKLRWRLGLSRRGGDIVCNSRHFSSGECTEPDPAGLPGLSDFRHPFPIAPAPHSLINRVPSSRSRTTAAAGTFVGFRVMHDDRKGGKCWGLKMETRESIYGGFELHSCCCRE</sequence>
<keyword evidence="2" id="KW-1185">Reference proteome</keyword>
<dbReference type="EMBL" id="VEPZ02001378">
    <property type="protein sequence ID" value="KAE8676503.1"/>
    <property type="molecule type" value="Genomic_DNA"/>
</dbReference>
<comment type="caution">
    <text evidence="1">The sequence shown here is derived from an EMBL/GenBank/DDBJ whole genome shotgun (WGS) entry which is preliminary data.</text>
</comment>
<proteinExistence type="predicted"/>